<evidence type="ECO:0000256" key="2">
    <source>
        <dbReference type="ARBA" id="ARBA00022737"/>
    </source>
</evidence>
<dbReference type="PANTHER" id="PTHR47994:SF5">
    <property type="entry name" value="F14D16.11-RELATED"/>
    <property type="match status" value="1"/>
</dbReference>
<keyword evidence="6" id="KW-0539">Nucleus</keyword>
<sequence length="337" mass="35174">MGRSPCCEKEGLKKGPWTPEEDQKLLAYIEQHGHGCWRSLPAKAVVYAADADLLAWSAIATHLPKRTDNEIKNYWNTHLKKRLAKMGIDPVTHKPRSDALGGAGVGGGGAAGAQHARAAAHLSHTAQWESARLEAEARLAREARLRALAASAASASASVSAAPHLLPGPSSAAHGLESPTSTLSFSESAALASVLEAHGAAARAAMQPMQAYEEACKEQQQQWGDHVVHAADAAFAGAGFTGLLLDGAMNQQDLRRDADAGLQETEEEKNYWDSILNLVNSSSSVSLPTSVVAPAPEAYSSSVSVVVPAPEAYSSSASLPSSVAVSGPEAYSPAPEF</sequence>
<feature type="region of interest" description="Disordered" evidence="7">
    <location>
        <begin position="314"/>
        <end position="337"/>
    </location>
</feature>
<gene>
    <name evidence="10" type="ORF">BAE44_0016264</name>
</gene>
<evidence type="ECO:0000313" key="11">
    <source>
        <dbReference type="Proteomes" id="UP000095767"/>
    </source>
</evidence>
<dbReference type="SUPFAM" id="SSF46689">
    <property type="entry name" value="Homeodomain-like"/>
    <property type="match status" value="1"/>
</dbReference>
<organism evidence="10 11">
    <name type="scientific">Dichanthelium oligosanthes</name>
    <dbReference type="NCBI Taxonomy" id="888268"/>
    <lineage>
        <taxon>Eukaryota</taxon>
        <taxon>Viridiplantae</taxon>
        <taxon>Streptophyta</taxon>
        <taxon>Embryophyta</taxon>
        <taxon>Tracheophyta</taxon>
        <taxon>Spermatophyta</taxon>
        <taxon>Magnoliopsida</taxon>
        <taxon>Liliopsida</taxon>
        <taxon>Poales</taxon>
        <taxon>Poaceae</taxon>
        <taxon>PACMAD clade</taxon>
        <taxon>Panicoideae</taxon>
        <taxon>Panicodae</taxon>
        <taxon>Paniceae</taxon>
        <taxon>Dichantheliinae</taxon>
        <taxon>Dichanthelium</taxon>
    </lineage>
</organism>
<keyword evidence="5" id="KW-0804">Transcription</keyword>
<dbReference type="InterPro" id="IPR015495">
    <property type="entry name" value="Myb_TF_plants"/>
</dbReference>
<comment type="caution">
    <text evidence="10">The sequence shown here is derived from an EMBL/GenBank/DDBJ whole genome shotgun (WGS) entry which is preliminary data.</text>
</comment>
<dbReference type="Proteomes" id="UP000095767">
    <property type="component" value="Unassembled WGS sequence"/>
</dbReference>
<evidence type="ECO:0000256" key="1">
    <source>
        <dbReference type="ARBA" id="ARBA00004123"/>
    </source>
</evidence>
<evidence type="ECO:0000259" key="8">
    <source>
        <dbReference type="PROSITE" id="PS50090"/>
    </source>
</evidence>
<comment type="subcellular location">
    <subcellularLocation>
        <location evidence="1">Nucleus</location>
    </subcellularLocation>
</comment>
<dbReference type="STRING" id="888268.A0A1E5VC58"/>
<keyword evidence="2" id="KW-0677">Repeat</keyword>
<evidence type="ECO:0000256" key="5">
    <source>
        <dbReference type="ARBA" id="ARBA00023163"/>
    </source>
</evidence>
<dbReference type="PANTHER" id="PTHR47994">
    <property type="entry name" value="F14D16.11-RELATED"/>
    <property type="match status" value="1"/>
</dbReference>
<feature type="compositionally biased region" description="Gly residues" evidence="7">
    <location>
        <begin position="101"/>
        <end position="111"/>
    </location>
</feature>
<dbReference type="Pfam" id="PF00249">
    <property type="entry name" value="Myb_DNA-binding"/>
    <property type="match status" value="2"/>
</dbReference>
<dbReference type="InterPro" id="IPR001005">
    <property type="entry name" value="SANT/Myb"/>
</dbReference>
<dbReference type="GO" id="GO:0005634">
    <property type="term" value="C:nucleus"/>
    <property type="evidence" value="ECO:0007669"/>
    <property type="project" value="UniProtKB-SubCell"/>
</dbReference>
<dbReference type="GO" id="GO:0003677">
    <property type="term" value="F:DNA binding"/>
    <property type="evidence" value="ECO:0007669"/>
    <property type="project" value="UniProtKB-KW"/>
</dbReference>
<dbReference type="Gene3D" id="1.10.10.60">
    <property type="entry name" value="Homeodomain-like"/>
    <property type="match status" value="1"/>
</dbReference>
<keyword evidence="4" id="KW-0238">DNA-binding</keyword>
<dbReference type="SMART" id="SM00717">
    <property type="entry name" value="SANT"/>
    <property type="match status" value="1"/>
</dbReference>
<dbReference type="EMBL" id="LWDX02044554">
    <property type="protein sequence ID" value="OEL22718.1"/>
    <property type="molecule type" value="Genomic_DNA"/>
</dbReference>
<keyword evidence="3" id="KW-0805">Transcription regulation</keyword>
<evidence type="ECO:0000256" key="7">
    <source>
        <dbReference type="SAM" id="MobiDB-lite"/>
    </source>
</evidence>
<feature type="domain" description="Myb-like" evidence="8">
    <location>
        <begin position="9"/>
        <end position="79"/>
    </location>
</feature>
<name>A0A1E5VC58_9POAL</name>
<evidence type="ECO:0000256" key="6">
    <source>
        <dbReference type="ARBA" id="ARBA00023242"/>
    </source>
</evidence>
<dbReference type="OrthoDB" id="675359at2759"/>
<feature type="region of interest" description="Disordered" evidence="7">
    <location>
        <begin position="90"/>
        <end position="112"/>
    </location>
</feature>
<accession>A0A1E5VC58</accession>
<reference evidence="10 11" key="1">
    <citation type="submission" date="2016-09" db="EMBL/GenBank/DDBJ databases">
        <title>The draft genome of Dichanthelium oligosanthes: A C3 panicoid grass species.</title>
        <authorList>
            <person name="Studer A.J."/>
            <person name="Schnable J.C."/>
            <person name="Brutnell T.P."/>
        </authorList>
    </citation>
    <scope>NUCLEOTIDE SEQUENCE [LARGE SCALE GENOMIC DNA]</scope>
    <source>
        <strain evidence="11">cv. Kellogg 1175</strain>
        <tissue evidence="10">Leaf</tissue>
    </source>
</reference>
<evidence type="ECO:0000259" key="9">
    <source>
        <dbReference type="PROSITE" id="PS51294"/>
    </source>
</evidence>
<dbReference type="PROSITE" id="PS51294">
    <property type="entry name" value="HTH_MYB"/>
    <property type="match status" value="1"/>
</dbReference>
<proteinExistence type="predicted"/>
<evidence type="ECO:0000256" key="4">
    <source>
        <dbReference type="ARBA" id="ARBA00023125"/>
    </source>
</evidence>
<dbReference type="InterPro" id="IPR009057">
    <property type="entry name" value="Homeodomain-like_sf"/>
</dbReference>
<dbReference type="PROSITE" id="PS50090">
    <property type="entry name" value="MYB_LIKE"/>
    <property type="match status" value="1"/>
</dbReference>
<protein>
    <submittedName>
        <fullName evidence="10">Uncharacterized protein</fullName>
    </submittedName>
</protein>
<feature type="compositionally biased region" description="Low complexity" evidence="7">
    <location>
        <begin position="314"/>
        <end position="326"/>
    </location>
</feature>
<evidence type="ECO:0000313" key="10">
    <source>
        <dbReference type="EMBL" id="OEL22718.1"/>
    </source>
</evidence>
<dbReference type="CDD" id="cd00167">
    <property type="entry name" value="SANT"/>
    <property type="match status" value="1"/>
</dbReference>
<evidence type="ECO:0000256" key="3">
    <source>
        <dbReference type="ARBA" id="ARBA00023015"/>
    </source>
</evidence>
<feature type="domain" description="HTH myb-type" evidence="9">
    <location>
        <begin position="9"/>
        <end position="83"/>
    </location>
</feature>
<keyword evidence="11" id="KW-1185">Reference proteome</keyword>
<dbReference type="AlphaFoldDB" id="A0A1E5VC58"/>
<dbReference type="InterPro" id="IPR017930">
    <property type="entry name" value="Myb_dom"/>
</dbReference>